<dbReference type="PIRSF" id="PIRSF000774">
    <property type="entry name" value="RpoN"/>
    <property type="match status" value="1"/>
</dbReference>
<evidence type="ECO:0000256" key="1">
    <source>
        <dbReference type="ARBA" id="ARBA00008798"/>
    </source>
</evidence>
<dbReference type="InterPro" id="IPR038709">
    <property type="entry name" value="RpoN_core-bd_sf"/>
</dbReference>
<dbReference type="GO" id="GO:0001216">
    <property type="term" value="F:DNA-binding transcription activator activity"/>
    <property type="evidence" value="ECO:0007669"/>
    <property type="project" value="InterPro"/>
</dbReference>
<dbReference type="AlphaFoldDB" id="A0A2T3FVA8"/>
<proteinExistence type="inferred from homology"/>
<evidence type="ECO:0000256" key="3">
    <source>
        <dbReference type="ARBA" id="ARBA00022679"/>
    </source>
</evidence>
<dbReference type="EMBL" id="PYLO01000001">
    <property type="protein sequence ID" value="PST39184.1"/>
    <property type="molecule type" value="Genomic_DNA"/>
</dbReference>
<dbReference type="PROSITE" id="PS50044">
    <property type="entry name" value="SIGMA54_3"/>
    <property type="match status" value="1"/>
</dbReference>
<evidence type="ECO:0000259" key="10">
    <source>
        <dbReference type="Pfam" id="PF04963"/>
    </source>
</evidence>
<feature type="domain" description="RNA polymerase sigma factor 54 core-binding" evidence="10">
    <location>
        <begin position="100"/>
        <end position="296"/>
    </location>
</feature>
<evidence type="ECO:0000313" key="11">
    <source>
        <dbReference type="EMBL" id="PST39184.1"/>
    </source>
</evidence>
<organism evidence="11 12">
    <name type="scientific">Clostridium fessum</name>
    <dbReference type="NCBI Taxonomy" id="2126740"/>
    <lineage>
        <taxon>Bacteria</taxon>
        <taxon>Bacillati</taxon>
        <taxon>Bacillota</taxon>
        <taxon>Clostridia</taxon>
        <taxon>Eubacteriales</taxon>
        <taxon>Clostridiaceae</taxon>
        <taxon>Clostridium</taxon>
    </lineage>
</organism>
<sequence length="500" mass="56785">MELKQELKLKQTLSQKMIQSANILQMGQIELKEYIEEMALENPVVDLEEREPENGRLEENGELNEKIRRFEELASLDRQNQTYYQDEEEEAGRLEPGRSQDGLLESLLEQACMLHLTKREEKIFRYMIKNLDASGYLSVNFGELCAGLGIEETEGERIWKNFGRLEPCGIGARSLKECLLMQLSYLAEDGGAVIDIVQNGTMRTEILAARIISNHLDLLGKNQMKQLARACSCKLEEVLLAAARIRELNPKPGSGYGDESYNKYIVPDIIISQTEHGFEMQLSDETLPQIAINPYYLSLMKQKDTETEAKDYIEGKIRQAEWVCQCIGQRNQTLSRLAEEILCVQGEFFAKGSGKLAPWTQKQAAKSLGVSEPTLSRTVREKYLQCRWGIFPLSYFFSRHMAAGGFGMTDKGRLADREEAANQEETAVQAEVVNRMETGKDPREAIRHLIKTENPRKPFSDRVLSEKLAEAGITLSRRTVAKYREEMGIRDASGRKCFGI</sequence>
<dbReference type="RefSeq" id="WP_107000324.1">
    <property type="nucleotide sequence ID" value="NZ_JBKSOE010000033.1"/>
</dbReference>
<evidence type="ECO:0000313" key="12">
    <source>
        <dbReference type="Proteomes" id="UP000241048"/>
    </source>
</evidence>
<accession>A0A2T3FVA8</accession>
<feature type="domain" description="RNA polymerase sigma factor 54 DNA-binding" evidence="9">
    <location>
        <begin position="443"/>
        <end position="496"/>
    </location>
</feature>
<evidence type="ECO:0000256" key="7">
    <source>
        <dbReference type="ARBA" id="ARBA00023125"/>
    </source>
</evidence>
<dbReference type="GO" id="GO:0003677">
    <property type="term" value="F:DNA binding"/>
    <property type="evidence" value="ECO:0007669"/>
    <property type="project" value="UniProtKB-KW"/>
</dbReference>
<reference evidence="11 12" key="1">
    <citation type="submission" date="2018-03" db="EMBL/GenBank/DDBJ databases">
        <title>Lachnoclostridium SNUG30386 gen.nov., sp.nov., isolated from human faeces.</title>
        <authorList>
            <person name="Seo B."/>
            <person name="Jeon K."/>
            <person name="Ko G."/>
        </authorList>
    </citation>
    <scope>NUCLEOTIDE SEQUENCE [LARGE SCALE GENOMIC DNA]</scope>
    <source>
        <strain evidence="11 12">SNUG30386</strain>
    </source>
</reference>
<keyword evidence="8" id="KW-0804">Transcription</keyword>
<dbReference type="GO" id="GO:0006352">
    <property type="term" value="P:DNA-templated transcription initiation"/>
    <property type="evidence" value="ECO:0007669"/>
    <property type="project" value="InterPro"/>
</dbReference>
<dbReference type="Pfam" id="PF04552">
    <property type="entry name" value="Sigma54_DBD"/>
    <property type="match status" value="2"/>
</dbReference>
<dbReference type="NCBIfam" id="TIGR02395">
    <property type="entry name" value="rpoN_sigma"/>
    <property type="match status" value="1"/>
</dbReference>
<name>A0A2T3FVA8_9CLOT</name>
<dbReference type="GO" id="GO:0016779">
    <property type="term" value="F:nucleotidyltransferase activity"/>
    <property type="evidence" value="ECO:0007669"/>
    <property type="project" value="UniProtKB-KW"/>
</dbReference>
<dbReference type="GO" id="GO:0016987">
    <property type="term" value="F:sigma factor activity"/>
    <property type="evidence" value="ECO:0007669"/>
    <property type="project" value="UniProtKB-KW"/>
</dbReference>
<comment type="similarity">
    <text evidence="1">Belongs to the sigma-54 factor family.</text>
</comment>
<keyword evidence="2" id="KW-0240">DNA-directed RNA polymerase</keyword>
<dbReference type="PANTHER" id="PTHR32248:SF4">
    <property type="entry name" value="RNA POLYMERASE SIGMA-54 FACTOR"/>
    <property type="match status" value="1"/>
</dbReference>
<evidence type="ECO:0000256" key="2">
    <source>
        <dbReference type="ARBA" id="ARBA00022478"/>
    </source>
</evidence>
<keyword evidence="5" id="KW-0805">Transcription regulation</keyword>
<keyword evidence="12" id="KW-1185">Reference proteome</keyword>
<dbReference type="Gene3D" id="1.10.10.1330">
    <property type="entry name" value="RNA polymerase sigma-54 factor, core-binding domain"/>
    <property type="match status" value="1"/>
</dbReference>
<keyword evidence="3" id="KW-0808">Transferase</keyword>
<dbReference type="PROSITE" id="PS00718">
    <property type="entry name" value="SIGMA54_2"/>
    <property type="match status" value="1"/>
</dbReference>
<evidence type="ECO:0000256" key="6">
    <source>
        <dbReference type="ARBA" id="ARBA00023082"/>
    </source>
</evidence>
<evidence type="ECO:0000256" key="5">
    <source>
        <dbReference type="ARBA" id="ARBA00023015"/>
    </source>
</evidence>
<dbReference type="PRINTS" id="PR00045">
    <property type="entry name" value="SIGMA54FCT"/>
</dbReference>
<evidence type="ECO:0000256" key="8">
    <source>
        <dbReference type="ARBA" id="ARBA00023163"/>
    </source>
</evidence>
<dbReference type="Proteomes" id="UP000241048">
    <property type="component" value="Unassembled WGS sequence"/>
</dbReference>
<dbReference type="Pfam" id="PF04963">
    <property type="entry name" value="Sigma54_CBD"/>
    <property type="match status" value="1"/>
</dbReference>
<dbReference type="InterPro" id="IPR007046">
    <property type="entry name" value="RNA_pol_sigma_54_core-bd"/>
</dbReference>
<gene>
    <name evidence="11" type="primary">rpoN</name>
    <name evidence="11" type="ORF">C7U56_04570</name>
</gene>
<evidence type="ECO:0000259" key="9">
    <source>
        <dbReference type="Pfam" id="PF04552"/>
    </source>
</evidence>
<keyword evidence="6" id="KW-0731">Sigma factor</keyword>
<dbReference type="Gene3D" id="1.10.10.60">
    <property type="entry name" value="Homeodomain-like"/>
    <property type="match status" value="1"/>
</dbReference>
<protein>
    <submittedName>
        <fullName evidence="11">RNA polymerase sigma-54 factor</fullName>
    </submittedName>
</protein>
<dbReference type="PANTHER" id="PTHR32248">
    <property type="entry name" value="RNA POLYMERASE SIGMA-54 FACTOR"/>
    <property type="match status" value="1"/>
</dbReference>
<dbReference type="GO" id="GO:0000428">
    <property type="term" value="C:DNA-directed RNA polymerase complex"/>
    <property type="evidence" value="ECO:0007669"/>
    <property type="project" value="UniProtKB-KW"/>
</dbReference>
<feature type="domain" description="RNA polymerase sigma factor 54 DNA-binding" evidence="9">
    <location>
        <begin position="311"/>
        <end position="404"/>
    </location>
</feature>
<comment type="caution">
    <text evidence="11">The sequence shown here is derived from an EMBL/GenBank/DDBJ whole genome shotgun (WGS) entry which is preliminary data.</text>
</comment>
<evidence type="ECO:0000256" key="4">
    <source>
        <dbReference type="ARBA" id="ARBA00022695"/>
    </source>
</evidence>
<keyword evidence="4" id="KW-0548">Nucleotidyltransferase</keyword>
<dbReference type="Pfam" id="PF00309">
    <property type="entry name" value="Sigma54_AID"/>
    <property type="match status" value="1"/>
</dbReference>
<dbReference type="InterPro" id="IPR007634">
    <property type="entry name" value="RNA_pol_sigma_54_DNA-bd"/>
</dbReference>
<keyword evidence="7" id="KW-0238">DNA-binding</keyword>
<dbReference type="InterPro" id="IPR000394">
    <property type="entry name" value="RNA_pol_sigma_54"/>
</dbReference>